<protein>
    <submittedName>
        <fullName evidence="1">Uncharacterized protein</fullName>
    </submittedName>
</protein>
<reference evidence="1" key="2">
    <citation type="submission" date="2021-01" db="UniProtKB">
        <authorList>
            <consortium name="EnsemblPlants"/>
        </authorList>
    </citation>
    <scope>IDENTIFICATION</scope>
</reference>
<dbReference type="EMBL" id="LRBV02000003">
    <property type="status" value="NOT_ANNOTATED_CDS"/>
    <property type="molecule type" value="Genomic_DNA"/>
</dbReference>
<name>A0A7N2LBF4_QUELO</name>
<keyword evidence="2" id="KW-1185">Reference proteome</keyword>
<sequence length="81" mass="9221">MESNNSYENLWADLWENGNVKARLVAAGTKRSRRVVAKAKSKKLSAKLSITMKKVKGGASLGLHWIKHKYHKTNHKTKRAY</sequence>
<evidence type="ECO:0000313" key="2">
    <source>
        <dbReference type="Proteomes" id="UP000594261"/>
    </source>
</evidence>
<dbReference type="AlphaFoldDB" id="A0A7N2LBF4"/>
<reference evidence="1 2" key="1">
    <citation type="journal article" date="2016" name="G3 (Bethesda)">
        <title>First Draft Assembly and Annotation of the Genome of a California Endemic Oak Quercus lobata Nee (Fagaceae).</title>
        <authorList>
            <person name="Sork V.L."/>
            <person name="Fitz-Gibbon S.T."/>
            <person name="Puiu D."/>
            <person name="Crepeau M."/>
            <person name="Gugger P.F."/>
            <person name="Sherman R."/>
            <person name="Stevens K."/>
            <person name="Langley C.H."/>
            <person name="Pellegrini M."/>
            <person name="Salzberg S.L."/>
        </authorList>
    </citation>
    <scope>NUCLEOTIDE SEQUENCE [LARGE SCALE GENOMIC DNA]</scope>
    <source>
        <strain evidence="1 2">cv. SW786</strain>
    </source>
</reference>
<dbReference type="EnsemblPlants" id="QL03p067192:mrna">
    <property type="protein sequence ID" value="QL03p067192:mrna:CDS:1"/>
    <property type="gene ID" value="QL03p067192"/>
</dbReference>
<accession>A0A7N2LBF4</accession>
<organism evidence="1 2">
    <name type="scientific">Quercus lobata</name>
    <name type="common">Valley oak</name>
    <dbReference type="NCBI Taxonomy" id="97700"/>
    <lineage>
        <taxon>Eukaryota</taxon>
        <taxon>Viridiplantae</taxon>
        <taxon>Streptophyta</taxon>
        <taxon>Embryophyta</taxon>
        <taxon>Tracheophyta</taxon>
        <taxon>Spermatophyta</taxon>
        <taxon>Magnoliopsida</taxon>
        <taxon>eudicotyledons</taxon>
        <taxon>Gunneridae</taxon>
        <taxon>Pentapetalae</taxon>
        <taxon>rosids</taxon>
        <taxon>fabids</taxon>
        <taxon>Fagales</taxon>
        <taxon>Fagaceae</taxon>
        <taxon>Quercus</taxon>
    </lineage>
</organism>
<dbReference type="InParanoid" id="A0A7N2LBF4"/>
<dbReference type="Gramene" id="QL03p067192:mrna">
    <property type="protein sequence ID" value="QL03p067192:mrna:CDS:1"/>
    <property type="gene ID" value="QL03p067192"/>
</dbReference>
<dbReference type="Proteomes" id="UP000594261">
    <property type="component" value="Chromosome 3"/>
</dbReference>
<evidence type="ECO:0000313" key="1">
    <source>
        <dbReference type="EnsemblPlants" id="QL03p067192:mrna:CDS:1"/>
    </source>
</evidence>
<proteinExistence type="predicted"/>